<gene>
    <name evidence="3" type="ORF">ACFF45_02930</name>
</gene>
<dbReference type="Pfam" id="PF13577">
    <property type="entry name" value="SnoaL_4"/>
    <property type="match status" value="1"/>
</dbReference>
<protein>
    <submittedName>
        <fullName evidence="3">Nuclear transport factor 2 family protein</fullName>
    </submittedName>
</protein>
<dbReference type="PROSITE" id="PS51318">
    <property type="entry name" value="TAT"/>
    <property type="match status" value="1"/>
</dbReference>
<dbReference type="Gene3D" id="3.10.450.50">
    <property type="match status" value="1"/>
</dbReference>
<evidence type="ECO:0000259" key="2">
    <source>
        <dbReference type="Pfam" id="PF13577"/>
    </source>
</evidence>
<feature type="domain" description="SnoaL-like" evidence="2">
    <location>
        <begin position="50"/>
        <end position="170"/>
    </location>
</feature>
<feature type="chain" id="PRO_5045651424" evidence="1">
    <location>
        <begin position="37"/>
        <end position="246"/>
    </location>
</feature>
<keyword evidence="1" id="KW-0732">Signal</keyword>
<dbReference type="InterPro" id="IPR032710">
    <property type="entry name" value="NTF2-like_dom_sf"/>
</dbReference>
<evidence type="ECO:0000256" key="1">
    <source>
        <dbReference type="SAM" id="SignalP"/>
    </source>
</evidence>
<accession>A0ABV5MUL2</accession>
<dbReference type="InterPro" id="IPR037401">
    <property type="entry name" value="SnoaL-like"/>
</dbReference>
<dbReference type="SUPFAM" id="SSF54427">
    <property type="entry name" value="NTF2-like"/>
    <property type="match status" value="1"/>
</dbReference>
<dbReference type="EMBL" id="JBHMCY010000004">
    <property type="protein sequence ID" value="MFB9461711.1"/>
    <property type="molecule type" value="Genomic_DNA"/>
</dbReference>
<evidence type="ECO:0000313" key="3">
    <source>
        <dbReference type="EMBL" id="MFB9461711.1"/>
    </source>
</evidence>
<feature type="signal peptide" evidence="1">
    <location>
        <begin position="1"/>
        <end position="36"/>
    </location>
</feature>
<proteinExistence type="predicted"/>
<keyword evidence="4" id="KW-1185">Reference proteome</keyword>
<comment type="caution">
    <text evidence="3">The sequence shown here is derived from an EMBL/GenBank/DDBJ whole genome shotgun (WGS) entry which is preliminary data.</text>
</comment>
<name>A0ABV5MUL2_9ACTN</name>
<organism evidence="3 4">
    <name type="scientific">Streptomyces cinereospinus</name>
    <dbReference type="NCBI Taxonomy" id="285561"/>
    <lineage>
        <taxon>Bacteria</taxon>
        <taxon>Bacillati</taxon>
        <taxon>Actinomycetota</taxon>
        <taxon>Actinomycetes</taxon>
        <taxon>Kitasatosporales</taxon>
        <taxon>Streptomycetaceae</taxon>
        <taxon>Streptomyces</taxon>
    </lineage>
</organism>
<dbReference type="InterPro" id="IPR006311">
    <property type="entry name" value="TAT_signal"/>
</dbReference>
<sequence length="246" mass="26761">MSHAHDKHAPALLRRAVLAGGAGLAGAGLMASPASAAAPSPGSASGARDLAVQKEIETVVLTERWARDMARWDVMAEQFHPDSLVDISWIRADGPEFVRLSRQSFEAGGRSCHVLSPVLIQVNGDRATADTGVVIAGRLSVGGVGLFLTAYSRIVERLEKRGRDWRISELKCVYQFDYLTPENPDDTVALDPDRLARYRSSYSALSYWVEETRGAAAVRDDLPGVDRPETIAELYDANSAWLARGR</sequence>
<dbReference type="RefSeq" id="WP_381341430.1">
    <property type="nucleotide sequence ID" value="NZ_JBHMCY010000004.1"/>
</dbReference>
<evidence type="ECO:0000313" key="4">
    <source>
        <dbReference type="Proteomes" id="UP001589709"/>
    </source>
</evidence>
<reference evidence="3 4" key="1">
    <citation type="submission" date="2024-09" db="EMBL/GenBank/DDBJ databases">
        <authorList>
            <person name="Sun Q."/>
            <person name="Mori K."/>
        </authorList>
    </citation>
    <scope>NUCLEOTIDE SEQUENCE [LARGE SCALE GENOMIC DNA]</scope>
    <source>
        <strain evidence="3 4">JCM 6917</strain>
    </source>
</reference>
<dbReference type="Proteomes" id="UP001589709">
    <property type="component" value="Unassembled WGS sequence"/>
</dbReference>